<evidence type="ECO:0000256" key="2">
    <source>
        <dbReference type="ARBA" id="ARBA00022723"/>
    </source>
</evidence>
<dbReference type="Proteomes" id="UP000215902">
    <property type="component" value="Unassembled WGS sequence"/>
</dbReference>
<keyword evidence="11" id="KW-1185">Reference proteome</keyword>
<evidence type="ECO:0008006" key="12">
    <source>
        <dbReference type="Google" id="ProtNLM"/>
    </source>
</evidence>
<evidence type="ECO:0000259" key="8">
    <source>
        <dbReference type="PROSITE" id="PS50089"/>
    </source>
</evidence>
<dbReference type="Gene3D" id="3.10.20.90">
    <property type="entry name" value="Phosphatidylinositol 3-kinase Catalytic Subunit, Chain A, domain 1"/>
    <property type="match status" value="1"/>
</dbReference>
<feature type="compositionally biased region" description="Basic and acidic residues" evidence="7">
    <location>
        <begin position="602"/>
        <end position="611"/>
    </location>
</feature>
<feature type="compositionally biased region" description="Basic and acidic residues" evidence="7">
    <location>
        <begin position="230"/>
        <end position="257"/>
    </location>
</feature>
<feature type="domain" description="DWNN" evidence="9">
    <location>
        <begin position="3"/>
        <end position="74"/>
    </location>
</feature>
<feature type="domain" description="RING-type" evidence="8">
    <location>
        <begin position="314"/>
        <end position="358"/>
    </location>
</feature>
<feature type="compositionally biased region" description="Basic and acidic residues" evidence="7">
    <location>
        <begin position="560"/>
        <end position="579"/>
    </location>
</feature>
<organism evidence="10 11">
    <name type="scientific">Macrostomum lignano</name>
    <dbReference type="NCBI Taxonomy" id="282301"/>
    <lineage>
        <taxon>Eukaryota</taxon>
        <taxon>Metazoa</taxon>
        <taxon>Spiralia</taxon>
        <taxon>Lophotrochozoa</taxon>
        <taxon>Platyhelminthes</taxon>
        <taxon>Rhabditophora</taxon>
        <taxon>Macrostomorpha</taxon>
        <taxon>Macrostomida</taxon>
        <taxon>Macrostomidae</taxon>
        <taxon>Macrostomum</taxon>
    </lineage>
</organism>
<keyword evidence="5" id="KW-0539">Nucleus</keyword>
<dbReference type="InterPro" id="IPR013083">
    <property type="entry name" value="Znf_RING/FYVE/PHD"/>
</dbReference>
<dbReference type="GO" id="GO:0008270">
    <property type="term" value="F:zinc ion binding"/>
    <property type="evidence" value="ECO:0007669"/>
    <property type="project" value="UniProtKB-KW"/>
</dbReference>
<sequence>SVIYYRFKSGLSWDAVRISGSALSVRDLKAAIRDKCGLTGADYDLQLSAEDGKVYSSDAELLQEFTQVLVARTPRLEAPGSSRRYSSKHRQRSKSPQRQKCYQSEASPFHETKQQQEEELAMMEGLTEDEKLDFIIRQSTQKYDSVRFRSQQPRPDGPPPAGYTCNRCRVSGQHWARQCPGLTDCSGNRLDPARVQRPSGIPSDFLQILPTKVDGAYLMKDGRYAVPKMDAEAKAQGKKEKRPFSAEENPRSRRADQEVDSDSQSPDAGIVAATQSPPAQSTVVVVAAADAADGSRAAECRADSDQSVPSAMRCLLCRQLMQEPHILICCGATACKRCLHAALFEAGSPSLHRCPACRDKVADVDCLVPNRNLGEAVARFIADNQRNQSTVADSTVPSSPTESKGPTPPPPPASMDEQQTAQCYAWQAANGGYFTAADYAVQYYQQAQLAYAAAYQQLGYYCQPGLAYPLPHQGAPIYSAGPTGGQPLTEAEFRSAQLAHQIPSADGRDGQAAAVDRGGRSRSSRRPVRDCRYYGNSGSRQRRSRSRSRSSSRRHSGRSRNADDGSKRRGRSDKADAGRSRSRSRSRHRGRRCPRSPRSPRSPRDRRRDDSSPIPKRRRVTVSPSPVAYRTFSRMIDQYCSSGTSSAAATAPVEAPDAQQPIADAPAVVISPVRTDGSVKFDKAKLEEMACSAASAAALPDRTESDREEGECESETDGGDSSIGDDIFVVEKCDYNDARVNSVDDGVIDKTVGKSFAL</sequence>
<dbReference type="OrthoDB" id="106784at2759"/>
<dbReference type="GO" id="GO:0005634">
    <property type="term" value="C:nucleus"/>
    <property type="evidence" value="ECO:0007669"/>
    <property type="project" value="UniProtKB-SubCell"/>
</dbReference>
<dbReference type="PROSITE" id="PS51282">
    <property type="entry name" value="DWNN"/>
    <property type="match status" value="1"/>
</dbReference>
<dbReference type="PANTHER" id="PTHR15439:SF0">
    <property type="entry name" value="CELL DIVISION CYCLE AND APOPTOSIS REGULATOR PROTEIN 1-RELATED"/>
    <property type="match status" value="1"/>
</dbReference>
<proteinExistence type="predicted"/>
<dbReference type="InterPro" id="IPR014891">
    <property type="entry name" value="DWNN_domain"/>
</dbReference>
<feature type="non-terminal residue" evidence="10">
    <location>
        <position position="1"/>
    </location>
</feature>
<keyword evidence="2" id="KW-0479">Metal-binding</keyword>
<dbReference type="InterPro" id="IPR033489">
    <property type="entry name" value="RBBP6"/>
</dbReference>
<comment type="caution">
    <text evidence="10">The sequence shown here is derived from an EMBL/GenBank/DDBJ whole genome shotgun (WGS) entry which is preliminary data.</text>
</comment>
<dbReference type="EMBL" id="NIVC01000337">
    <property type="protein sequence ID" value="PAA85304.1"/>
    <property type="molecule type" value="Genomic_DNA"/>
</dbReference>
<keyword evidence="4" id="KW-0862">Zinc</keyword>
<gene>
    <name evidence="10" type="ORF">BOX15_Mlig014983g12</name>
</gene>
<dbReference type="GO" id="GO:0006397">
    <property type="term" value="P:mRNA processing"/>
    <property type="evidence" value="ECO:0007669"/>
    <property type="project" value="InterPro"/>
</dbReference>
<feature type="compositionally biased region" description="Basic residues" evidence="7">
    <location>
        <begin position="540"/>
        <end position="558"/>
    </location>
</feature>
<keyword evidence="3 6" id="KW-0863">Zinc-finger</keyword>
<evidence type="ECO:0000256" key="5">
    <source>
        <dbReference type="ARBA" id="ARBA00023242"/>
    </source>
</evidence>
<evidence type="ECO:0000313" key="10">
    <source>
        <dbReference type="EMBL" id="PAA85304.1"/>
    </source>
</evidence>
<dbReference type="SUPFAM" id="SSF57850">
    <property type="entry name" value="RING/U-box"/>
    <property type="match status" value="1"/>
</dbReference>
<reference evidence="10 11" key="1">
    <citation type="submission" date="2017-06" db="EMBL/GenBank/DDBJ databases">
        <title>A platform for efficient transgenesis in Macrostomum lignano, a flatworm model organism for stem cell research.</title>
        <authorList>
            <person name="Berezikov E."/>
        </authorList>
    </citation>
    <scope>NUCLEOTIDE SEQUENCE [LARGE SCALE GENOMIC DNA]</scope>
    <source>
        <strain evidence="10">DV1</strain>
        <tissue evidence="10">Whole organism</tissue>
    </source>
</reference>
<feature type="compositionally biased region" description="Basic residues" evidence="7">
    <location>
        <begin position="580"/>
        <end position="595"/>
    </location>
</feature>
<feature type="compositionally biased region" description="Basic residues" evidence="7">
    <location>
        <begin position="85"/>
        <end position="97"/>
    </location>
</feature>
<dbReference type="Pfam" id="PF08783">
    <property type="entry name" value="DWNN"/>
    <property type="match status" value="1"/>
</dbReference>
<dbReference type="InterPro" id="IPR001841">
    <property type="entry name" value="Znf_RING"/>
</dbReference>
<feature type="compositionally biased region" description="Acidic residues" evidence="7">
    <location>
        <begin position="706"/>
        <end position="718"/>
    </location>
</feature>
<feature type="region of interest" description="Disordered" evidence="7">
    <location>
        <begin position="501"/>
        <end position="626"/>
    </location>
</feature>
<dbReference type="Gene3D" id="3.30.40.10">
    <property type="entry name" value="Zinc/RING finger domain, C3HC4 (zinc finger)"/>
    <property type="match status" value="1"/>
</dbReference>
<dbReference type="SMART" id="SM01180">
    <property type="entry name" value="DWNN"/>
    <property type="match status" value="1"/>
</dbReference>
<dbReference type="AlphaFoldDB" id="A0A267GIV2"/>
<evidence type="ECO:0000256" key="7">
    <source>
        <dbReference type="SAM" id="MobiDB-lite"/>
    </source>
</evidence>
<feature type="region of interest" description="Disordered" evidence="7">
    <location>
        <begin position="230"/>
        <end position="276"/>
    </location>
</feature>
<feature type="region of interest" description="Disordered" evidence="7">
    <location>
        <begin position="696"/>
        <end position="724"/>
    </location>
</feature>
<evidence type="ECO:0000313" key="11">
    <source>
        <dbReference type="Proteomes" id="UP000215902"/>
    </source>
</evidence>
<dbReference type="PANTHER" id="PTHR15439">
    <property type="entry name" value="RETINOBLASTOMA-BINDING PROTEIN 6"/>
    <property type="match status" value="1"/>
</dbReference>
<accession>A0A267GIV2</accession>
<evidence type="ECO:0000256" key="3">
    <source>
        <dbReference type="ARBA" id="ARBA00022771"/>
    </source>
</evidence>
<comment type="subcellular location">
    <subcellularLocation>
        <location evidence="1">Nucleus</location>
    </subcellularLocation>
</comment>
<dbReference type="GO" id="GO:0006511">
    <property type="term" value="P:ubiquitin-dependent protein catabolic process"/>
    <property type="evidence" value="ECO:0007669"/>
    <property type="project" value="TreeGrafter"/>
</dbReference>
<name>A0A267GIV2_9PLAT</name>
<evidence type="ECO:0000259" key="9">
    <source>
        <dbReference type="PROSITE" id="PS51282"/>
    </source>
</evidence>
<feature type="region of interest" description="Disordered" evidence="7">
    <location>
        <begin position="388"/>
        <end position="418"/>
    </location>
</feature>
<dbReference type="GO" id="GO:0016567">
    <property type="term" value="P:protein ubiquitination"/>
    <property type="evidence" value="ECO:0007669"/>
    <property type="project" value="InterPro"/>
</dbReference>
<evidence type="ECO:0000256" key="1">
    <source>
        <dbReference type="ARBA" id="ARBA00004123"/>
    </source>
</evidence>
<dbReference type="PROSITE" id="PS50089">
    <property type="entry name" value="ZF_RING_2"/>
    <property type="match status" value="1"/>
</dbReference>
<dbReference type="STRING" id="282301.A0A267GIV2"/>
<evidence type="ECO:0000256" key="6">
    <source>
        <dbReference type="PROSITE-ProRule" id="PRU00175"/>
    </source>
</evidence>
<feature type="region of interest" description="Disordered" evidence="7">
    <location>
        <begin position="76"/>
        <end position="116"/>
    </location>
</feature>
<protein>
    <recommendedName>
        <fullName evidence="12">RING-type domain-containing protein</fullName>
    </recommendedName>
</protein>
<dbReference type="GO" id="GO:0061630">
    <property type="term" value="F:ubiquitin protein ligase activity"/>
    <property type="evidence" value="ECO:0007669"/>
    <property type="project" value="InterPro"/>
</dbReference>
<evidence type="ECO:0000256" key="4">
    <source>
        <dbReference type="ARBA" id="ARBA00022833"/>
    </source>
</evidence>
<dbReference type="Gene3D" id="4.10.60.10">
    <property type="entry name" value="Zinc finger, CCHC-type"/>
    <property type="match status" value="1"/>
</dbReference>